<evidence type="ECO:0000313" key="2">
    <source>
        <dbReference type="Proteomes" id="UP000236291"/>
    </source>
</evidence>
<sequence>MLQIMLGHPLMELAELEERKEMFLKMIEGLEADDAPVKASA</sequence>
<dbReference type="EMBL" id="ASHM01220191">
    <property type="protein sequence ID" value="PNX67994.1"/>
    <property type="molecule type" value="Genomic_DNA"/>
</dbReference>
<comment type="caution">
    <text evidence="1">The sequence shown here is derived from an EMBL/GenBank/DDBJ whole genome shotgun (WGS) entry which is preliminary data.</text>
</comment>
<protein>
    <submittedName>
        <fullName evidence="1">Uncharacterized protein</fullName>
    </submittedName>
</protein>
<reference evidence="1 2" key="1">
    <citation type="journal article" date="2014" name="Am. J. Bot.">
        <title>Genome assembly and annotation for red clover (Trifolium pratense; Fabaceae).</title>
        <authorList>
            <person name="Istvanek J."/>
            <person name="Jaros M."/>
            <person name="Krenek A."/>
            <person name="Repkova J."/>
        </authorList>
    </citation>
    <scope>NUCLEOTIDE SEQUENCE [LARGE SCALE GENOMIC DNA]</scope>
    <source>
        <strain evidence="2">cv. Tatra</strain>
        <tissue evidence="1">Young leaves</tissue>
    </source>
</reference>
<gene>
    <name evidence="1" type="ORF">L195_g063777</name>
</gene>
<accession>A0A2K3KNX3</accession>
<dbReference type="Proteomes" id="UP000236291">
    <property type="component" value="Unassembled WGS sequence"/>
</dbReference>
<evidence type="ECO:0000313" key="1">
    <source>
        <dbReference type="EMBL" id="PNX67994.1"/>
    </source>
</evidence>
<name>A0A2K3KNX3_TRIPR</name>
<organism evidence="1 2">
    <name type="scientific">Trifolium pratense</name>
    <name type="common">Red clover</name>
    <dbReference type="NCBI Taxonomy" id="57577"/>
    <lineage>
        <taxon>Eukaryota</taxon>
        <taxon>Viridiplantae</taxon>
        <taxon>Streptophyta</taxon>
        <taxon>Embryophyta</taxon>
        <taxon>Tracheophyta</taxon>
        <taxon>Spermatophyta</taxon>
        <taxon>Magnoliopsida</taxon>
        <taxon>eudicotyledons</taxon>
        <taxon>Gunneridae</taxon>
        <taxon>Pentapetalae</taxon>
        <taxon>rosids</taxon>
        <taxon>fabids</taxon>
        <taxon>Fabales</taxon>
        <taxon>Fabaceae</taxon>
        <taxon>Papilionoideae</taxon>
        <taxon>50 kb inversion clade</taxon>
        <taxon>NPAAA clade</taxon>
        <taxon>Hologalegina</taxon>
        <taxon>IRL clade</taxon>
        <taxon>Trifolieae</taxon>
        <taxon>Trifolium</taxon>
    </lineage>
</organism>
<reference evidence="1 2" key="2">
    <citation type="journal article" date="2017" name="Front. Plant Sci.">
        <title>Gene Classification and Mining of Molecular Markers Useful in Red Clover (Trifolium pratense) Breeding.</title>
        <authorList>
            <person name="Istvanek J."/>
            <person name="Dluhosova J."/>
            <person name="Dluhos P."/>
            <person name="Patkova L."/>
            <person name="Nedelnik J."/>
            <person name="Repkova J."/>
        </authorList>
    </citation>
    <scope>NUCLEOTIDE SEQUENCE [LARGE SCALE GENOMIC DNA]</scope>
    <source>
        <strain evidence="2">cv. Tatra</strain>
        <tissue evidence="1">Young leaves</tissue>
    </source>
</reference>
<proteinExistence type="predicted"/>
<dbReference type="AlphaFoldDB" id="A0A2K3KNX3"/>
<feature type="non-terminal residue" evidence="1">
    <location>
        <position position="41"/>
    </location>
</feature>